<dbReference type="Gene3D" id="3.40.30.10">
    <property type="entry name" value="Glutaredoxin"/>
    <property type="match status" value="1"/>
</dbReference>
<dbReference type="GO" id="GO:0016491">
    <property type="term" value="F:oxidoreductase activity"/>
    <property type="evidence" value="ECO:0007669"/>
    <property type="project" value="InterPro"/>
</dbReference>
<organism evidence="2">
    <name type="scientific">marine metagenome</name>
    <dbReference type="NCBI Taxonomy" id="408172"/>
    <lineage>
        <taxon>unclassified sequences</taxon>
        <taxon>metagenomes</taxon>
        <taxon>ecological metagenomes</taxon>
    </lineage>
</organism>
<gene>
    <name evidence="2" type="ORF">METZ01_LOCUS51484</name>
</gene>
<dbReference type="InterPro" id="IPR036249">
    <property type="entry name" value="Thioredoxin-like_sf"/>
</dbReference>
<dbReference type="InterPro" id="IPR013740">
    <property type="entry name" value="Redoxin"/>
</dbReference>
<dbReference type="PROSITE" id="PS51352">
    <property type="entry name" value="THIOREDOXIN_2"/>
    <property type="match status" value="1"/>
</dbReference>
<dbReference type="PANTHER" id="PTHR43640:SF1">
    <property type="entry name" value="THIOREDOXIN-DEPENDENT PEROXIREDOXIN"/>
    <property type="match status" value="1"/>
</dbReference>
<dbReference type="InterPro" id="IPR047262">
    <property type="entry name" value="PRX-like1"/>
</dbReference>
<dbReference type="AlphaFoldDB" id="A0A381S3J3"/>
<dbReference type="InterPro" id="IPR013766">
    <property type="entry name" value="Thioredoxin_domain"/>
</dbReference>
<dbReference type="Pfam" id="PF08534">
    <property type="entry name" value="Redoxin"/>
    <property type="match status" value="1"/>
</dbReference>
<dbReference type="SUPFAM" id="SSF52833">
    <property type="entry name" value="Thioredoxin-like"/>
    <property type="match status" value="1"/>
</dbReference>
<dbReference type="CDD" id="cd02969">
    <property type="entry name" value="PRX_like1"/>
    <property type="match status" value="1"/>
</dbReference>
<dbReference type="PANTHER" id="PTHR43640">
    <property type="entry name" value="OS07G0260300 PROTEIN"/>
    <property type="match status" value="1"/>
</dbReference>
<reference evidence="2" key="1">
    <citation type="submission" date="2018-05" db="EMBL/GenBank/DDBJ databases">
        <authorList>
            <person name="Lanie J.A."/>
            <person name="Ng W.-L."/>
            <person name="Kazmierczak K.M."/>
            <person name="Andrzejewski T.M."/>
            <person name="Davidsen T.M."/>
            <person name="Wayne K.J."/>
            <person name="Tettelin H."/>
            <person name="Glass J.I."/>
            <person name="Rusch D."/>
            <person name="Podicherti R."/>
            <person name="Tsui H.-C.T."/>
            <person name="Winkler M.E."/>
        </authorList>
    </citation>
    <scope>NUCLEOTIDE SEQUENCE</scope>
</reference>
<sequence>MKKILIHIMGFTFLLAGELEIGSTMPLKDLELADISGKNITLANAKGDAGTLVVFSCNTCPWVIRWEDRYVSLANTYAQKGIGMVVVNSNAARFGGEDSLEEMVEHAKNNGYNFPYAQDPESELASAFGATKTPHIYLFNGDDKLVYRGAIDDNAKNAKKVDVPFLANAIDALLAGNPINPQTTKALGCSIKFK</sequence>
<evidence type="ECO:0000313" key="2">
    <source>
        <dbReference type="EMBL" id="SUZ98630.1"/>
    </source>
</evidence>
<name>A0A381S3J3_9ZZZZ</name>
<proteinExistence type="predicted"/>
<dbReference type="EMBL" id="UINC01002623">
    <property type="protein sequence ID" value="SUZ98630.1"/>
    <property type="molecule type" value="Genomic_DNA"/>
</dbReference>
<feature type="domain" description="Thioredoxin" evidence="1">
    <location>
        <begin position="19"/>
        <end position="175"/>
    </location>
</feature>
<protein>
    <recommendedName>
        <fullName evidence="1">Thioredoxin domain-containing protein</fullName>
    </recommendedName>
</protein>
<accession>A0A381S3J3</accession>
<evidence type="ECO:0000259" key="1">
    <source>
        <dbReference type="PROSITE" id="PS51352"/>
    </source>
</evidence>